<reference evidence="2 3" key="1">
    <citation type="journal article" date="2018" name="Sci. Adv.">
        <title>Multi-heme cytochromes provide a pathway for survival in energy-limited environments.</title>
        <authorList>
            <person name="Deng X."/>
            <person name="Dohmae N."/>
            <person name="Nealson K.H."/>
            <person name="Hashimoto K."/>
            <person name="Okamoto A."/>
        </authorList>
    </citation>
    <scope>NUCLEOTIDE SEQUENCE [LARGE SCALE GENOMIC DNA]</scope>
    <source>
        <strain evidence="2 3">IS5</strain>
    </source>
</reference>
<keyword evidence="1" id="KW-0472">Membrane</keyword>
<dbReference type="Pfam" id="PF07136">
    <property type="entry name" value="DUF1385"/>
    <property type="match status" value="1"/>
</dbReference>
<organism evidence="2 3">
    <name type="scientific">Desulfovibrio ferrophilus</name>
    <dbReference type="NCBI Taxonomy" id="241368"/>
    <lineage>
        <taxon>Bacteria</taxon>
        <taxon>Pseudomonadati</taxon>
        <taxon>Thermodesulfobacteriota</taxon>
        <taxon>Desulfovibrionia</taxon>
        <taxon>Desulfovibrionales</taxon>
        <taxon>Desulfovibrionaceae</taxon>
        <taxon>Desulfovibrio</taxon>
    </lineage>
</organism>
<dbReference type="Proteomes" id="UP000269883">
    <property type="component" value="Chromosome"/>
</dbReference>
<evidence type="ECO:0000313" key="3">
    <source>
        <dbReference type="Proteomes" id="UP000269883"/>
    </source>
</evidence>
<evidence type="ECO:0000256" key="1">
    <source>
        <dbReference type="SAM" id="Phobius"/>
    </source>
</evidence>
<feature type="transmembrane region" description="Helical" evidence="1">
    <location>
        <begin position="100"/>
        <end position="124"/>
    </location>
</feature>
<keyword evidence="1" id="KW-1133">Transmembrane helix</keyword>
<gene>
    <name evidence="2" type="ORF">DFE_0366</name>
</gene>
<proteinExistence type="predicted"/>
<protein>
    <submittedName>
        <fullName evidence="2">Hypothetical membrane protein</fullName>
    </submittedName>
</protein>
<dbReference type="KEGG" id="dfl:DFE_0366"/>
<keyword evidence="1" id="KW-0812">Transmembrane</keyword>
<accession>A0A2Z6AV20</accession>
<dbReference type="AlphaFoldDB" id="A0A2Z6AV20"/>
<dbReference type="PANTHER" id="PTHR42867:SF1">
    <property type="entry name" value="MEMBRANE PROTEIN-RELATED"/>
    <property type="match status" value="1"/>
</dbReference>
<feature type="transmembrane region" description="Helical" evidence="1">
    <location>
        <begin position="208"/>
        <end position="229"/>
    </location>
</feature>
<dbReference type="InterPro" id="IPR010787">
    <property type="entry name" value="DUF1385"/>
</dbReference>
<dbReference type="OrthoDB" id="9784805at2"/>
<sequence length="312" mass="34610">MRKLFSPLVAATPTVGGQAVMEGVMIRNKERLAIAVRKPDGTIEVQTRPWFSLCGHPWAKKPFVRGFPVLLETLVNGIKSLNWSAQTALEEETGEEIKPWAMALTVAFSVVLALCMFVVLPHLFSLGMKSLGLGGGTEDLSFHIWDGFFKLAVFLGYIWGISWFPEIRRVFEYHGAEHKVIWAYENGCELVPEQARGYSRLHPRCGTAFLLFVLSLAILMHAVLIPALLTVYSPDGAVYKQLYLIGIKVMMMAPIAAAAFELIKYTGKHSGTAACRVLCWPGLMLQRMTTFEPDDEQLEVAIAALKGAVHNE</sequence>
<dbReference type="EMBL" id="AP017378">
    <property type="protein sequence ID" value="BBD07092.1"/>
    <property type="molecule type" value="Genomic_DNA"/>
</dbReference>
<feature type="transmembrane region" description="Helical" evidence="1">
    <location>
        <begin position="241"/>
        <end position="260"/>
    </location>
</feature>
<feature type="transmembrane region" description="Helical" evidence="1">
    <location>
        <begin position="144"/>
        <end position="164"/>
    </location>
</feature>
<dbReference type="PANTHER" id="PTHR42867">
    <property type="entry name" value="MEMBRANE PROTEIN-RELATED"/>
    <property type="match status" value="1"/>
</dbReference>
<name>A0A2Z6AV20_9BACT</name>
<keyword evidence="3" id="KW-1185">Reference proteome</keyword>
<evidence type="ECO:0000313" key="2">
    <source>
        <dbReference type="EMBL" id="BBD07092.1"/>
    </source>
</evidence>